<feature type="domain" description="CobE/GbiG C-terminal" evidence="2">
    <location>
        <begin position="244"/>
        <end position="365"/>
    </location>
</feature>
<name>A0A9D1W5T0_9FIRM</name>
<organism evidence="5 6">
    <name type="scientific">Candidatus Lachnoclostridium stercoripullorum</name>
    <dbReference type="NCBI Taxonomy" id="2838635"/>
    <lineage>
        <taxon>Bacteria</taxon>
        <taxon>Bacillati</taxon>
        <taxon>Bacillota</taxon>
        <taxon>Clostridia</taxon>
        <taxon>Lachnospirales</taxon>
        <taxon>Lachnospiraceae</taxon>
    </lineage>
</organism>
<reference evidence="5" key="2">
    <citation type="submission" date="2021-04" db="EMBL/GenBank/DDBJ databases">
        <authorList>
            <person name="Gilroy R."/>
        </authorList>
    </citation>
    <scope>NUCLEOTIDE SEQUENCE</scope>
    <source>
        <strain evidence="5">ChiGjej4B4-12881</strain>
    </source>
</reference>
<keyword evidence="5" id="KW-0378">Hydrolase</keyword>
<dbReference type="PANTHER" id="PTHR37477:SF1">
    <property type="entry name" value="COBALT-PRECORRIN-5A HYDROLASE"/>
    <property type="match status" value="1"/>
</dbReference>
<comment type="caution">
    <text evidence="5">The sequence shown here is derived from an EMBL/GenBank/DDBJ whole genome shotgun (WGS) entry which is preliminary data.</text>
</comment>
<dbReference type="GO" id="GO:0009236">
    <property type="term" value="P:cobalamin biosynthetic process"/>
    <property type="evidence" value="ECO:0007669"/>
    <property type="project" value="InterPro"/>
</dbReference>
<dbReference type="PANTHER" id="PTHR37477">
    <property type="entry name" value="COBALT-PRECORRIN-5A HYDROLASE"/>
    <property type="match status" value="1"/>
</dbReference>
<dbReference type="Gene3D" id="3.40.50.11220">
    <property type="match status" value="1"/>
</dbReference>
<evidence type="ECO:0000259" key="4">
    <source>
        <dbReference type="Pfam" id="PF11761"/>
    </source>
</evidence>
<dbReference type="InterPro" id="IPR002750">
    <property type="entry name" value="CobE/GbiG_C"/>
</dbReference>
<dbReference type="SUPFAM" id="SSF159664">
    <property type="entry name" value="CobE/GbiG C-terminal domain-like"/>
    <property type="match status" value="1"/>
</dbReference>
<dbReference type="Proteomes" id="UP000886780">
    <property type="component" value="Unassembled WGS sequence"/>
</dbReference>
<evidence type="ECO:0000259" key="2">
    <source>
        <dbReference type="Pfam" id="PF01890"/>
    </source>
</evidence>
<dbReference type="InterPro" id="IPR036518">
    <property type="entry name" value="CobE/GbiG_C_sf"/>
</dbReference>
<protein>
    <submittedName>
        <fullName evidence="5">Cobalt-precorrin 5A hydrolase</fullName>
    </submittedName>
</protein>
<dbReference type="GO" id="GO:0016787">
    <property type="term" value="F:hydrolase activity"/>
    <property type="evidence" value="ECO:0007669"/>
    <property type="project" value="UniProtKB-KW"/>
</dbReference>
<evidence type="ECO:0000256" key="1">
    <source>
        <dbReference type="SAM" id="MobiDB-lite"/>
    </source>
</evidence>
<feature type="non-terminal residue" evidence="5">
    <location>
        <position position="373"/>
    </location>
</feature>
<feature type="domain" description="Cobalamin synthesis G N-terminal" evidence="3">
    <location>
        <begin position="54"/>
        <end position="131"/>
    </location>
</feature>
<accession>A0A9D1W5T0</accession>
<dbReference type="AlphaFoldDB" id="A0A9D1W5T0"/>
<gene>
    <name evidence="5" type="ORF">IAA28_08970</name>
</gene>
<dbReference type="EMBL" id="DXEU01000161">
    <property type="protein sequence ID" value="HIX52920.1"/>
    <property type="molecule type" value="Genomic_DNA"/>
</dbReference>
<dbReference type="Pfam" id="PF11760">
    <property type="entry name" value="CbiG_N"/>
    <property type="match status" value="1"/>
</dbReference>
<dbReference type="Gene3D" id="3.30.420.180">
    <property type="entry name" value="CobE/GbiG C-terminal domain"/>
    <property type="match status" value="1"/>
</dbReference>
<reference evidence="5" key="1">
    <citation type="journal article" date="2021" name="PeerJ">
        <title>Extensive microbial diversity within the chicken gut microbiome revealed by metagenomics and culture.</title>
        <authorList>
            <person name="Gilroy R."/>
            <person name="Ravi A."/>
            <person name="Getino M."/>
            <person name="Pursley I."/>
            <person name="Horton D.L."/>
            <person name="Alikhan N.F."/>
            <person name="Baker D."/>
            <person name="Gharbi K."/>
            <person name="Hall N."/>
            <person name="Watson M."/>
            <person name="Adriaenssens E.M."/>
            <person name="Foster-Nyarko E."/>
            <person name="Jarju S."/>
            <person name="Secka A."/>
            <person name="Antonio M."/>
            <person name="Oren A."/>
            <person name="Chaudhuri R.R."/>
            <person name="La Ragione R."/>
            <person name="Hildebrand F."/>
            <person name="Pallen M.J."/>
        </authorList>
    </citation>
    <scope>NUCLEOTIDE SEQUENCE</scope>
    <source>
        <strain evidence="5">ChiGjej4B4-12881</strain>
    </source>
</reference>
<sequence>MISFTERGREVSLRIRRILEREGIRCRNFARERFCRGEEGLEVFAGELSAWSGDRFGDSEALIFVGACGIAVRAVAPWVRDKFQDPAVVAVDEGGRFVIPLLSGHVGGANRLARLLAGSLGAVPVITTATDVSGKFAVDVFAAENSCAISDRRLAKEISAAVLAGERIPLLSDFPLEGEFPREIYVCKKSAAGGESPTGPVGREESPTGPAAELKEWAGYLRIRITLSDRERDGELRLIPRAAVLGMGCRRGVSEEELWRAAERALGEAGVDRRGLRALASVDLKKNEEGLIRLAARLQVPFLTFSAEELNRLPGEYSSSDFVKRTAGVDCVCERAAMAAACLGGGRGRLAAGKRAFGPVTAVVAAAEQTIWA</sequence>
<evidence type="ECO:0000259" key="3">
    <source>
        <dbReference type="Pfam" id="PF11760"/>
    </source>
</evidence>
<dbReference type="Pfam" id="PF11761">
    <property type="entry name" value="CbiG_mid"/>
    <property type="match status" value="1"/>
</dbReference>
<feature type="domain" description="Cobalamin biosynthesis central region" evidence="4">
    <location>
        <begin position="136"/>
        <end position="186"/>
    </location>
</feature>
<dbReference type="Pfam" id="PF01890">
    <property type="entry name" value="CbiG_C"/>
    <property type="match status" value="1"/>
</dbReference>
<dbReference type="InterPro" id="IPR038029">
    <property type="entry name" value="GbiG_N_sf"/>
</dbReference>
<dbReference type="SUPFAM" id="SSF159672">
    <property type="entry name" value="CbiG N-terminal domain-like"/>
    <property type="match status" value="1"/>
</dbReference>
<dbReference type="InterPro" id="IPR052553">
    <property type="entry name" value="CbiG_hydrolase"/>
</dbReference>
<feature type="region of interest" description="Disordered" evidence="1">
    <location>
        <begin position="191"/>
        <end position="210"/>
    </location>
</feature>
<dbReference type="InterPro" id="IPR021744">
    <property type="entry name" value="CbiG_N"/>
</dbReference>
<proteinExistence type="predicted"/>
<evidence type="ECO:0000313" key="5">
    <source>
        <dbReference type="EMBL" id="HIX52920.1"/>
    </source>
</evidence>
<evidence type="ECO:0000313" key="6">
    <source>
        <dbReference type="Proteomes" id="UP000886780"/>
    </source>
</evidence>
<dbReference type="InterPro" id="IPR021745">
    <property type="entry name" value="CbiG_mid"/>
</dbReference>